<sequence>MNPPTSVAASLKDLFPLPLLPTRVTMV</sequence>
<dbReference type="AlphaFoldDB" id="A0A2P2JBR7"/>
<protein>
    <submittedName>
        <fullName evidence="1">Uncharacterized protein</fullName>
    </submittedName>
</protein>
<dbReference type="EMBL" id="GGEC01010442">
    <property type="protein sequence ID" value="MBW90925.1"/>
    <property type="molecule type" value="Transcribed_RNA"/>
</dbReference>
<name>A0A2P2JBR7_RHIMU</name>
<proteinExistence type="predicted"/>
<accession>A0A2P2JBR7</accession>
<organism evidence="1">
    <name type="scientific">Rhizophora mucronata</name>
    <name type="common">Asiatic mangrove</name>
    <dbReference type="NCBI Taxonomy" id="61149"/>
    <lineage>
        <taxon>Eukaryota</taxon>
        <taxon>Viridiplantae</taxon>
        <taxon>Streptophyta</taxon>
        <taxon>Embryophyta</taxon>
        <taxon>Tracheophyta</taxon>
        <taxon>Spermatophyta</taxon>
        <taxon>Magnoliopsida</taxon>
        <taxon>eudicotyledons</taxon>
        <taxon>Gunneridae</taxon>
        <taxon>Pentapetalae</taxon>
        <taxon>rosids</taxon>
        <taxon>fabids</taxon>
        <taxon>Malpighiales</taxon>
        <taxon>Rhizophoraceae</taxon>
        <taxon>Rhizophora</taxon>
    </lineage>
</organism>
<reference evidence="1" key="1">
    <citation type="submission" date="2018-02" db="EMBL/GenBank/DDBJ databases">
        <title>Rhizophora mucronata_Transcriptome.</title>
        <authorList>
            <person name="Meera S.P."/>
            <person name="Sreeshan A."/>
            <person name="Augustine A."/>
        </authorList>
    </citation>
    <scope>NUCLEOTIDE SEQUENCE</scope>
    <source>
        <tissue evidence="1">Leaf</tissue>
    </source>
</reference>
<evidence type="ECO:0000313" key="1">
    <source>
        <dbReference type="EMBL" id="MBW90925.1"/>
    </source>
</evidence>